<dbReference type="KEGG" id="cma:Cmaq_1222"/>
<dbReference type="Proteomes" id="UP000001137">
    <property type="component" value="Chromosome"/>
</dbReference>
<dbReference type="Pfam" id="PF10051">
    <property type="entry name" value="DUF2286"/>
    <property type="match status" value="1"/>
</dbReference>
<organism evidence="1 2">
    <name type="scientific">Caldivirga maquilingensis (strain ATCC 700844 / DSM 13496 / JCM 10307 / IC-167)</name>
    <dbReference type="NCBI Taxonomy" id="397948"/>
    <lineage>
        <taxon>Archaea</taxon>
        <taxon>Thermoproteota</taxon>
        <taxon>Thermoprotei</taxon>
        <taxon>Thermoproteales</taxon>
        <taxon>Thermoproteaceae</taxon>
        <taxon>Caldivirga</taxon>
    </lineage>
</organism>
<evidence type="ECO:0000313" key="2">
    <source>
        <dbReference type="Proteomes" id="UP000001137"/>
    </source>
</evidence>
<dbReference type="EMBL" id="CP000852">
    <property type="protein sequence ID" value="ABW02049.1"/>
    <property type="molecule type" value="Genomic_DNA"/>
</dbReference>
<dbReference type="STRING" id="397948.Cmaq_1222"/>
<keyword evidence="2" id="KW-1185">Reference proteome</keyword>
<dbReference type="AlphaFoldDB" id="A8ME43"/>
<proteinExistence type="predicted"/>
<dbReference type="HOGENOM" id="CLU_126372_0_0_2"/>
<protein>
    <recommendedName>
        <fullName evidence="3">DUF2286 domain-containing protein</fullName>
    </recommendedName>
</protein>
<dbReference type="GeneID" id="5710111"/>
<evidence type="ECO:0000313" key="1">
    <source>
        <dbReference type="EMBL" id="ABW02049.1"/>
    </source>
</evidence>
<reference evidence="1 2" key="1">
    <citation type="submission" date="2007-10" db="EMBL/GenBank/DDBJ databases">
        <title>Complete sequence of Caldivirga maquilingensis IC-167.</title>
        <authorList>
            <consortium name="US DOE Joint Genome Institute"/>
            <person name="Copeland A."/>
            <person name="Lucas S."/>
            <person name="Lapidus A."/>
            <person name="Barry K."/>
            <person name="Glavina del Rio T."/>
            <person name="Dalin E."/>
            <person name="Tice H."/>
            <person name="Pitluck S."/>
            <person name="Saunders E."/>
            <person name="Brettin T."/>
            <person name="Bruce D."/>
            <person name="Detter J.C."/>
            <person name="Han C."/>
            <person name="Schmutz J."/>
            <person name="Larimer F."/>
            <person name="Land M."/>
            <person name="Hauser L."/>
            <person name="Kyrpides N."/>
            <person name="Ivanova N."/>
            <person name="Biddle J.F."/>
            <person name="Zhang Z."/>
            <person name="Fitz-Gibbon S.T."/>
            <person name="Lowe T.M."/>
            <person name="Saltikov C."/>
            <person name="House C.H."/>
            <person name="Richardson P."/>
        </authorList>
    </citation>
    <scope>NUCLEOTIDE SEQUENCE [LARGE SCALE GENOMIC DNA]</scope>
    <source>
        <strain evidence="2">ATCC 700844 / DSM 13496 / JCM 10307 / IC-167</strain>
    </source>
</reference>
<dbReference type="InterPro" id="IPR017006">
    <property type="entry name" value="UCP032756"/>
</dbReference>
<evidence type="ECO:0008006" key="3">
    <source>
        <dbReference type="Google" id="ProtNLM"/>
    </source>
</evidence>
<dbReference type="OrthoDB" id="15027at2157"/>
<accession>A8ME43</accession>
<name>A8ME43_CALMQ</name>
<sequence>MVDESCVVAKIRDYAVASNEVVNGRVFEVVKRIAVNLLNEWNPEKGDFMILKDDRVIQIKLPLPSPELYDRLKNYNIRRSGDSAEATVPVYEIIYSSDWVGEGFKAEEAVLVFPFISNEINAQIINDVINTLKTGEEEMGEEFEE</sequence>
<dbReference type="eggNOG" id="arCOG04251">
    <property type="taxonomic scope" value="Archaea"/>
</dbReference>
<dbReference type="RefSeq" id="WP_012186268.1">
    <property type="nucleotide sequence ID" value="NC_009954.1"/>
</dbReference>
<gene>
    <name evidence="1" type="ordered locus">Cmaq_1222</name>
</gene>